<reference evidence="1 2" key="1">
    <citation type="submission" date="2013-09" db="EMBL/GenBank/DDBJ databases">
        <title>High correlation between genotypes and phenotypes of environmental bacteria Comamonas testosteroni strains.</title>
        <authorList>
            <person name="Liu L."/>
            <person name="Zhu W."/>
            <person name="Xia X."/>
            <person name="Xu B."/>
            <person name="Luo M."/>
            <person name="Wang G."/>
        </authorList>
    </citation>
    <scope>NUCLEOTIDE SEQUENCE [LARGE SCALE GENOMIC DNA]</scope>
    <source>
        <strain evidence="1 2">JL40</strain>
    </source>
</reference>
<proteinExistence type="predicted"/>
<dbReference type="EMBL" id="AWOR01000056">
    <property type="protein sequence ID" value="KGH27944.1"/>
    <property type="molecule type" value="Genomic_DNA"/>
</dbReference>
<comment type="caution">
    <text evidence="1">The sequence shown here is derived from an EMBL/GenBank/DDBJ whole genome shotgun (WGS) entry which is preliminary data.</text>
</comment>
<dbReference type="AlphaFoldDB" id="A0A096FDB6"/>
<name>A0A096FDB6_COMTE</name>
<sequence length="56" mass="5918">MSLGAASVLAAGGGWKAFSMNSTSSSLLPEQLLQQLKPSPRMPVMFLGHIISFLVN</sequence>
<dbReference type="Proteomes" id="UP000029553">
    <property type="component" value="Unassembled WGS sequence"/>
</dbReference>
<evidence type="ECO:0000313" key="2">
    <source>
        <dbReference type="Proteomes" id="UP000029553"/>
    </source>
</evidence>
<accession>A0A096FDB6</accession>
<gene>
    <name evidence="1" type="ORF">P353_16925</name>
</gene>
<organism evidence="1 2">
    <name type="scientific">Comamonas testosteroni</name>
    <name type="common">Pseudomonas testosteroni</name>
    <dbReference type="NCBI Taxonomy" id="285"/>
    <lineage>
        <taxon>Bacteria</taxon>
        <taxon>Pseudomonadati</taxon>
        <taxon>Pseudomonadota</taxon>
        <taxon>Betaproteobacteria</taxon>
        <taxon>Burkholderiales</taxon>
        <taxon>Comamonadaceae</taxon>
        <taxon>Comamonas</taxon>
    </lineage>
</organism>
<protein>
    <submittedName>
        <fullName evidence="1">Uncharacterized protein</fullName>
    </submittedName>
</protein>
<evidence type="ECO:0000313" key="1">
    <source>
        <dbReference type="EMBL" id="KGH27944.1"/>
    </source>
</evidence>